<gene>
    <name evidence="2" type="ORF">CRHIZ90672A_00002682</name>
</gene>
<organism evidence="2 3">
    <name type="scientific">Clonostachys rhizophaga</name>
    <dbReference type="NCBI Taxonomy" id="160324"/>
    <lineage>
        <taxon>Eukaryota</taxon>
        <taxon>Fungi</taxon>
        <taxon>Dikarya</taxon>
        <taxon>Ascomycota</taxon>
        <taxon>Pezizomycotina</taxon>
        <taxon>Sordariomycetes</taxon>
        <taxon>Hypocreomycetidae</taxon>
        <taxon>Hypocreales</taxon>
        <taxon>Bionectriaceae</taxon>
        <taxon>Clonostachys</taxon>
    </lineage>
</organism>
<sequence length="1621" mass="184191">MAEQSSSLLCCICIQTKPSDEFTPNFPEPVCKDCEPYGDLSWVLRTHQVALDKAKRLRQSLLNKAQKIRRIPQPQYDVKVSQNAEFLRLLIRHMDRWLKRFEADFLDSKTLLSKHCEFSSDRDTLDRGYVTDGHLVLLQIMKETYAYKQRWDELLRNNQEPDDLNPPEFTTEMLVDIIKRCPVIQYRSERYNERELAGPKRTKSYYDDTWLLENVGNRFLVFSSERVLSFKPRPVKLRHGPVSAVITREDLNPEPGQDLTGFFRMKRKRTKQQTSLIIFAALPYAMRVNYVLQRAHSDIFAVLSMLPLSQLGWAYEYRYKLADRVWTRRIIKEDMGDDDRNILARISDFWTDRPDPEHSLDEENASSGDDDIDEVSSDLDSGDAVHSVQWPRLHYVDKYPDIWSNTKDLLGDHTEFFQLLVDAKTKGCPIGRTILEPIIQLASRGKVQRQDNCTGVVVSDLISLLPGRPVTRFLLHDAIEAACRLSSEYCVVSPSAIDNFLIGNLRPIESFFKADIPDGQSQPPAVFFLLPPDEYPQELAVTALTTTYASTIIIGIKNRGIGKQSTFEVILEQIWKGLFTSEREIARRFMYLELDGRPKPEVSSLLIRSALEISLLRNIPDYFELAAGRKNDKHKRLRIERWVKKEGSSNTFRARAAKEICRHSGSFGPLLLPGQADPSVRSEKLTSDDEESSKDSEPSDEDDSLDLQEDGTALDFDAIATEFNNFDMSDVARVEELACLAFERDPGRRPHFTISSKDELDILHSPDSPDSRTRGQEHQMKLTRLNFFRHILSNIAKLSLVSYTPNFRRAYSMPIFNDSAWPLFMAANSSEEGIDRLLALMTDFSFHDKAIQYILGRETWPKTMFDTLPKVEISQPKAMSMNYGQYLGIAPMPCGDYWFYAGSATQKIPSFDTSTGMAARMFHGHQAILEKGQDWIENARSKGSCRVFLIHEKMAASDRPFFVSMLDYPQQKTSRLDSWSLSRSSDSPTEQLNTLLKEHWEKTGSNALTDAQIKSICNRMDWKIRAKKLVERSYQSFLLARGQVYDYAKPSPLKVCSYLWSAIVQSIEEAGTELVEKDGAYDLDFRSLNLSRVSQIATEAAPPDMKNYFTKSRCYLLLNNTEKFSRGKLLRDFFLLPSNWIQLQQGHLNIDNIRSHLQEAISIRRRITDITHRIIYKALNDRHLVEIKSDNSVWVTAKSVFDSPELVALAVQQLQVDTHIAKDVHVTREAWSSIRLEYIIGKAISKALQTLRRSGLPLREWKAWSHLTEVESGWISDYGQVQPKGKVKVQPDMSSSYSVSGPAMSMIEEVADLSAEEFEILRRMLAQSVRSTDEISGELPRLPQPLPENDKAVNNGFFQVLDRDGQHHKSKIFKITSRPRVQKTSKTQLPGTADYLEGWEIIPTESQNLECGLFALVHSLEHQMPNLPIPIISVLRDIINGPFITGRALEASVVHNTNHFTVDQIAAALMIWGDSIDTALQLGVITPTQPPWVVFAESGRSTLWIFSNDAEASGTATISHYSGLKPRIIADSQPQLAIESSLFVTEQVDSQLPPAGDRNPLPLPKVGVNSKKKSASTQLGIHASDFPSERECPRSHTSGIVRVDVMHARGTSGHAKRAIRP</sequence>
<dbReference type="EMBL" id="CABFNQ020000725">
    <property type="protein sequence ID" value="CAH0026582.1"/>
    <property type="molecule type" value="Genomic_DNA"/>
</dbReference>
<keyword evidence="3" id="KW-1185">Reference proteome</keyword>
<evidence type="ECO:0000313" key="2">
    <source>
        <dbReference type="EMBL" id="CAH0026582.1"/>
    </source>
</evidence>
<protein>
    <submittedName>
        <fullName evidence="2">Uncharacterized protein</fullName>
    </submittedName>
</protein>
<feature type="region of interest" description="Disordered" evidence="1">
    <location>
        <begin position="353"/>
        <end position="379"/>
    </location>
</feature>
<comment type="caution">
    <text evidence="2">The sequence shown here is derived from an EMBL/GenBank/DDBJ whole genome shotgun (WGS) entry which is preliminary data.</text>
</comment>
<feature type="compositionally biased region" description="Basic and acidic residues" evidence="1">
    <location>
        <begin position="756"/>
        <end position="777"/>
    </location>
</feature>
<dbReference type="OrthoDB" id="5105325at2759"/>
<reference evidence="2" key="1">
    <citation type="submission" date="2021-10" db="EMBL/GenBank/DDBJ databases">
        <authorList>
            <person name="Piombo E."/>
        </authorList>
    </citation>
    <scope>NUCLEOTIDE SEQUENCE</scope>
</reference>
<feature type="compositionally biased region" description="Basic and acidic residues" evidence="1">
    <location>
        <begin position="680"/>
        <end position="697"/>
    </location>
</feature>
<feature type="compositionally biased region" description="Acidic residues" evidence="1">
    <location>
        <begin position="362"/>
        <end position="379"/>
    </location>
</feature>
<feature type="region of interest" description="Disordered" evidence="1">
    <location>
        <begin position="668"/>
        <end position="707"/>
    </location>
</feature>
<accession>A0A9N9VHW9</accession>
<feature type="region of interest" description="Disordered" evidence="1">
    <location>
        <begin position="751"/>
        <end position="777"/>
    </location>
</feature>
<dbReference type="Proteomes" id="UP000696573">
    <property type="component" value="Unassembled WGS sequence"/>
</dbReference>
<evidence type="ECO:0000313" key="3">
    <source>
        <dbReference type="Proteomes" id="UP000696573"/>
    </source>
</evidence>
<name>A0A9N9VHW9_9HYPO</name>
<proteinExistence type="predicted"/>
<feature type="compositionally biased region" description="Acidic residues" evidence="1">
    <location>
        <begin position="698"/>
        <end position="707"/>
    </location>
</feature>
<evidence type="ECO:0000256" key="1">
    <source>
        <dbReference type="SAM" id="MobiDB-lite"/>
    </source>
</evidence>